<evidence type="ECO:0000256" key="1">
    <source>
        <dbReference type="SAM" id="MobiDB-lite"/>
    </source>
</evidence>
<gene>
    <name evidence="2" type="ORF">NPIL_187101</name>
</gene>
<keyword evidence="3" id="KW-1185">Reference proteome</keyword>
<feature type="region of interest" description="Disordered" evidence="1">
    <location>
        <begin position="1"/>
        <end position="21"/>
    </location>
</feature>
<reference evidence="2" key="1">
    <citation type="submission" date="2020-08" db="EMBL/GenBank/DDBJ databases">
        <title>Multicomponent nature underlies the extraordinary mechanical properties of spider dragline silk.</title>
        <authorList>
            <person name="Kono N."/>
            <person name="Nakamura H."/>
            <person name="Mori M."/>
            <person name="Yoshida Y."/>
            <person name="Ohtoshi R."/>
            <person name="Malay A.D."/>
            <person name="Moran D.A.P."/>
            <person name="Tomita M."/>
            <person name="Numata K."/>
            <person name="Arakawa K."/>
        </authorList>
    </citation>
    <scope>NUCLEOTIDE SEQUENCE</scope>
</reference>
<dbReference type="EMBL" id="BMAW01018094">
    <property type="protein sequence ID" value="GFT56795.1"/>
    <property type="molecule type" value="Genomic_DNA"/>
</dbReference>
<evidence type="ECO:0000313" key="2">
    <source>
        <dbReference type="EMBL" id="GFT56795.1"/>
    </source>
</evidence>
<protein>
    <submittedName>
        <fullName evidence="2">Uncharacterized protein</fullName>
    </submittedName>
</protein>
<feature type="compositionally biased region" description="Polar residues" evidence="1">
    <location>
        <begin position="1"/>
        <end position="13"/>
    </location>
</feature>
<evidence type="ECO:0000313" key="3">
    <source>
        <dbReference type="Proteomes" id="UP000887013"/>
    </source>
</evidence>
<comment type="caution">
    <text evidence="2">The sequence shown here is derived from an EMBL/GenBank/DDBJ whole genome shotgun (WGS) entry which is preliminary data.</text>
</comment>
<organism evidence="2 3">
    <name type="scientific">Nephila pilipes</name>
    <name type="common">Giant wood spider</name>
    <name type="synonym">Nephila maculata</name>
    <dbReference type="NCBI Taxonomy" id="299642"/>
    <lineage>
        <taxon>Eukaryota</taxon>
        <taxon>Metazoa</taxon>
        <taxon>Ecdysozoa</taxon>
        <taxon>Arthropoda</taxon>
        <taxon>Chelicerata</taxon>
        <taxon>Arachnida</taxon>
        <taxon>Araneae</taxon>
        <taxon>Araneomorphae</taxon>
        <taxon>Entelegynae</taxon>
        <taxon>Araneoidea</taxon>
        <taxon>Nephilidae</taxon>
        <taxon>Nephila</taxon>
    </lineage>
</organism>
<accession>A0A8X6TYF8</accession>
<sequence length="81" mass="9267">MIDTWLQRNQTKSVSRRKPPSSGLEIKVLVMVQHSIKWTSPRFLPIPLETTGLLFTERHNDSFTLSPCPQSRMLQCLGTSL</sequence>
<dbReference type="AlphaFoldDB" id="A0A8X6TYF8"/>
<name>A0A8X6TYF8_NEPPI</name>
<proteinExistence type="predicted"/>
<dbReference type="Proteomes" id="UP000887013">
    <property type="component" value="Unassembled WGS sequence"/>
</dbReference>